<dbReference type="InterPro" id="IPR051781">
    <property type="entry name" value="Metallo-dep_Hydrolase"/>
</dbReference>
<dbReference type="Proteomes" id="UP001524435">
    <property type="component" value="Unassembled WGS sequence"/>
</dbReference>
<gene>
    <name evidence="2" type="ORF">NE663_04640</name>
</gene>
<dbReference type="PANTHER" id="PTHR43135">
    <property type="entry name" value="ALPHA-D-RIBOSE 1-METHYLPHOSPHONATE 5-TRIPHOSPHATE DIPHOSPHATASE"/>
    <property type="match status" value="1"/>
</dbReference>
<dbReference type="SUPFAM" id="SSF51556">
    <property type="entry name" value="Metallo-dependent hydrolases"/>
    <property type="match status" value="1"/>
</dbReference>
<dbReference type="Gene3D" id="3.20.20.140">
    <property type="entry name" value="Metal-dependent hydrolases"/>
    <property type="match status" value="1"/>
</dbReference>
<dbReference type="InterPro" id="IPR032466">
    <property type="entry name" value="Metal_Hydrolase"/>
</dbReference>
<organism evidence="2 3">
    <name type="scientific">Massilicoli timonensis</name>
    <dbReference type="NCBI Taxonomy" id="2015901"/>
    <lineage>
        <taxon>Bacteria</taxon>
        <taxon>Bacillati</taxon>
        <taxon>Bacillota</taxon>
        <taxon>Erysipelotrichia</taxon>
        <taxon>Erysipelotrichales</taxon>
        <taxon>Erysipelotrichaceae</taxon>
        <taxon>Massilicoli</taxon>
    </lineage>
</organism>
<proteinExistence type="predicted"/>
<reference evidence="2 3" key="1">
    <citation type="submission" date="2022-06" db="EMBL/GenBank/DDBJ databases">
        <title>Isolation of gut microbiota from human fecal samples.</title>
        <authorList>
            <person name="Pamer E.G."/>
            <person name="Barat B."/>
            <person name="Waligurski E."/>
            <person name="Medina S."/>
            <person name="Paddock L."/>
            <person name="Mostad J."/>
        </authorList>
    </citation>
    <scope>NUCLEOTIDE SEQUENCE [LARGE SCALE GENOMIC DNA]</scope>
    <source>
        <strain evidence="2 3">DFI.6.1</strain>
    </source>
</reference>
<dbReference type="Pfam" id="PF01979">
    <property type="entry name" value="Amidohydro_1"/>
    <property type="match status" value="1"/>
</dbReference>
<dbReference type="Gene3D" id="2.30.40.10">
    <property type="entry name" value="Urease, subunit C, domain 1"/>
    <property type="match status" value="1"/>
</dbReference>
<evidence type="ECO:0000259" key="1">
    <source>
        <dbReference type="Pfam" id="PF01979"/>
    </source>
</evidence>
<dbReference type="EMBL" id="JANGCH010000004">
    <property type="protein sequence ID" value="MCQ5121545.1"/>
    <property type="molecule type" value="Genomic_DNA"/>
</dbReference>
<feature type="domain" description="Amidohydrolase-related" evidence="1">
    <location>
        <begin position="52"/>
        <end position="371"/>
    </location>
</feature>
<name>A0ABT1SKC3_9FIRM</name>
<dbReference type="InterPro" id="IPR006680">
    <property type="entry name" value="Amidohydro-rel"/>
</dbReference>
<keyword evidence="3" id="KW-1185">Reference proteome</keyword>
<evidence type="ECO:0000313" key="2">
    <source>
        <dbReference type="EMBL" id="MCQ5121545.1"/>
    </source>
</evidence>
<sequence>MKILLKQGLVHDVELGEIKVQDLLMEDGKIKKIADTINDAETVVYDVKGKHVYPGMVEAHCHMGLHEAAIQFEGNDTNESSDPIMPHVRGIDGINPMDEAIQDARAAGITTVCAGPGSADVIGGTFCAYKTYGNCIDEMLIKDPVAMKCAFGENPKRVFQEKGIKTRMNVAALLRKTLLEAKQYAQKKDAAYDMKLAAMQAVIEKQIPLKIHAHRADDICTAIRIAKEFDVKATLDHCTEGHLIVDQVVKSGFPAICGPSMSARSKYELKHKSFETAGILAEQGVLVAITTDSPVIPQEYLPYCAALCMKHGMREADALRAITINPAKIIALDDRIGSLKEGKDGDVVVCDGSIFDLQTHVLYTFINGELVYEKKRA</sequence>
<accession>A0ABT1SKC3</accession>
<comment type="caution">
    <text evidence="2">The sequence shown here is derived from an EMBL/GenBank/DDBJ whole genome shotgun (WGS) entry which is preliminary data.</text>
</comment>
<dbReference type="PANTHER" id="PTHR43135:SF3">
    <property type="entry name" value="ALPHA-D-RIBOSE 1-METHYLPHOSPHONATE 5-TRIPHOSPHATE DIPHOSPHATASE"/>
    <property type="match status" value="1"/>
</dbReference>
<protein>
    <submittedName>
        <fullName evidence="2">Amidohydrolase</fullName>
    </submittedName>
</protein>
<dbReference type="InterPro" id="IPR011059">
    <property type="entry name" value="Metal-dep_hydrolase_composite"/>
</dbReference>
<dbReference type="SUPFAM" id="SSF51338">
    <property type="entry name" value="Composite domain of metallo-dependent hydrolases"/>
    <property type="match status" value="1"/>
</dbReference>
<evidence type="ECO:0000313" key="3">
    <source>
        <dbReference type="Proteomes" id="UP001524435"/>
    </source>
</evidence>
<dbReference type="CDD" id="cd01309">
    <property type="entry name" value="Met_dep_hydrolase_C"/>
    <property type="match status" value="1"/>
</dbReference>
<dbReference type="RefSeq" id="WP_256197589.1">
    <property type="nucleotide sequence ID" value="NZ_JANGCH010000004.1"/>
</dbReference>